<dbReference type="Proteomes" id="UP000815325">
    <property type="component" value="Unassembled WGS sequence"/>
</dbReference>
<evidence type="ECO:0000313" key="1">
    <source>
        <dbReference type="EMBL" id="KAF5843849.1"/>
    </source>
</evidence>
<keyword evidence="2" id="KW-1185">Reference proteome</keyword>
<evidence type="ECO:0000313" key="2">
    <source>
        <dbReference type="Proteomes" id="UP000815325"/>
    </source>
</evidence>
<organism evidence="1 2">
    <name type="scientific">Dunaliella salina</name>
    <name type="common">Green alga</name>
    <name type="synonym">Protococcus salinus</name>
    <dbReference type="NCBI Taxonomy" id="3046"/>
    <lineage>
        <taxon>Eukaryota</taxon>
        <taxon>Viridiplantae</taxon>
        <taxon>Chlorophyta</taxon>
        <taxon>core chlorophytes</taxon>
        <taxon>Chlorophyceae</taxon>
        <taxon>CS clade</taxon>
        <taxon>Chlamydomonadales</taxon>
        <taxon>Dunaliellaceae</taxon>
        <taxon>Dunaliella</taxon>
    </lineage>
</organism>
<gene>
    <name evidence="1" type="ORF">DUNSADRAFT_5087</name>
</gene>
<name>A0ABQ7HAG7_DUNSA</name>
<proteinExistence type="predicted"/>
<comment type="caution">
    <text evidence="1">The sequence shown here is derived from an EMBL/GenBank/DDBJ whole genome shotgun (WGS) entry which is preliminary data.</text>
</comment>
<reference evidence="1" key="1">
    <citation type="submission" date="2017-08" db="EMBL/GenBank/DDBJ databases">
        <authorList>
            <person name="Polle J.E."/>
            <person name="Barry K."/>
            <person name="Cushman J."/>
            <person name="Schmutz J."/>
            <person name="Tran D."/>
            <person name="Hathwaick L.T."/>
            <person name="Yim W.C."/>
            <person name="Jenkins J."/>
            <person name="Mckie-Krisberg Z.M."/>
            <person name="Prochnik S."/>
            <person name="Lindquist E."/>
            <person name="Dockter R.B."/>
            <person name="Adam C."/>
            <person name="Molina H."/>
            <person name="Bunkerborg J."/>
            <person name="Jin E."/>
            <person name="Buchheim M."/>
            <person name="Magnuson J."/>
        </authorList>
    </citation>
    <scope>NUCLEOTIDE SEQUENCE</scope>
    <source>
        <strain evidence="1">CCAP 19/18</strain>
    </source>
</reference>
<dbReference type="EMBL" id="MU069437">
    <property type="protein sequence ID" value="KAF5843849.1"/>
    <property type="molecule type" value="Genomic_DNA"/>
</dbReference>
<evidence type="ECO:0008006" key="3">
    <source>
        <dbReference type="Google" id="ProtNLM"/>
    </source>
</evidence>
<sequence length="70" mass="7798">MSAIPSWRQRQLPPPIQSQLRSPLILLGQTTCWATLVLHELKLHFPPGPFLPIPLDQPQVCLTQQGPPLG</sequence>
<protein>
    <recommendedName>
        <fullName evidence="3">Encoded protein</fullName>
    </recommendedName>
</protein>
<accession>A0ABQ7HAG7</accession>